<evidence type="ECO:0000313" key="1">
    <source>
        <dbReference type="Proteomes" id="UP000887565"/>
    </source>
</evidence>
<dbReference type="WBParaSite" id="nRc.2.0.1.t13406-RA">
    <property type="protein sequence ID" value="nRc.2.0.1.t13406-RA"/>
    <property type="gene ID" value="nRc.2.0.1.g13406"/>
</dbReference>
<keyword evidence="1" id="KW-1185">Reference proteome</keyword>
<dbReference type="Proteomes" id="UP000887565">
    <property type="component" value="Unplaced"/>
</dbReference>
<name>A0A915IGV6_ROMCU</name>
<accession>A0A915IGV6</accession>
<proteinExistence type="predicted"/>
<dbReference type="AlphaFoldDB" id="A0A915IGV6"/>
<evidence type="ECO:0000313" key="2">
    <source>
        <dbReference type="WBParaSite" id="nRc.2.0.1.t13406-RA"/>
    </source>
</evidence>
<sequence length="66" mass="7677">MANKITFDLKYFYIYLKTYGYYTAGKTGFKVDGIYTTTAAKLALLELLSSFLDDEEWSFFYGVKKI</sequence>
<protein>
    <submittedName>
        <fullName evidence="2">LAGLIDADG homing endonuclease</fullName>
    </submittedName>
</protein>
<organism evidence="1 2">
    <name type="scientific">Romanomermis culicivorax</name>
    <name type="common">Nematode worm</name>
    <dbReference type="NCBI Taxonomy" id="13658"/>
    <lineage>
        <taxon>Eukaryota</taxon>
        <taxon>Metazoa</taxon>
        <taxon>Ecdysozoa</taxon>
        <taxon>Nematoda</taxon>
        <taxon>Enoplea</taxon>
        <taxon>Dorylaimia</taxon>
        <taxon>Mermithida</taxon>
        <taxon>Mermithoidea</taxon>
        <taxon>Mermithidae</taxon>
        <taxon>Romanomermis</taxon>
    </lineage>
</organism>
<reference evidence="2" key="1">
    <citation type="submission" date="2022-11" db="UniProtKB">
        <authorList>
            <consortium name="WormBaseParasite"/>
        </authorList>
    </citation>
    <scope>IDENTIFICATION</scope>
</reference>